<organism evidence="3 4">
    <name type="scientific">Pristionchus mayeri</name>
    <dbReference type="NCBI Taxonomy" id="1317129"/>
    <lineage>
        <taxon>Eukaryota</taxon>
        <taxon>Metazoa</taxon>
        <taxon>Ecdysozoa</taxon>
        <taxon>Nematoda</taxon>
        <taxon>Chromadorea</taxon>
        <taxon>Rhabditida</taxon>
        <taxon>Rhabditina</taxon>
        <taxon>Diplogasteromorpha</taxon>
        <taxon>Diplogasteroidea</taxon>
        <taxon>Neodiplogasteridae</taxon>
        <taxon>Pristionchus</taxon>
    </lineage>
</organism>
<feature type="compositionally biased region" description="Basic and acidic residues" evidence="1">
    <location>
        <begin position="82"/>
        <end position="97"/>
    </location>
</feature>
<proteinExistence type="predicted"/>
<sequence length="97" mass="10489">MTSIVPLCLHLFEVVSALLFEVSDDTCASGSGQSVDEEQLESLPHALVTDDKRELSCYAVETVDLEVDQAASGLGNNSVKPEQGRDEREGVHDGRNE</sequence>
<evidence type="ECO:0000313" key="3">
    <source>
        <dbReference type="EMBL" id="GMR57829.1"/>
    </source>
</evidence>
<feature type="region of interest" description="Disordered" evidence="1">
    <location>
        <begin position="70"/>
        <end position="97"/>
    </location>
</feature>
<evidence type="ECO:0000256" key="1">
    <source>
        <dbReference type="SAM" id="MobiDB-lite"/>
    </source>
</evidence>
<keyword evidence="4" id="KW-1185">Reference proteome</keyword>
<comment type="caution">
    <text evidence="3">The sequence shown here is derived from an EMBL/GenBank/DDBJ whole genome shotgun (WGS) entry which is preliminary data.</text>
</comment>
<reference evidence="4" key="1">
    <citation type="submission" date="2022-10" db="EMBL/GenBank/DDBJ databases">
        <title>Genome assembly of Pristionchus species.</title>
        <authorList>
            <person name="Yoshida K."/>
            <person name="Sommer R.J."/>
        </authorList>
    </citation>
    <scope>NUCLEOTIDE SEQUENCE [LARGE SCALE GENOMIC DNA]</scope>
    <source>
        <strain evidence="4">RS5460</strain>
    </source>
</reference>
<accession>A0AAN5D7G7</accession>
<dbReference type="EMBL" id="BTRK01000006">
    <property type="protein sequence ID" value="GMR57829.1"/>
    <property type="molecule type" value="Genomic_DNA"/>
</dbReference>
<feature type="non-terminal residue" evidence="3">
    <location>
        <position position="97"/>
    </location>
</feature>
<name>A0AAN5D7G7_9BILA</name>
<dbReference type="AlphaFoldDB" id="A0AAN5D7G7"/>
<evidence type="ECO:0000313" key="4">
    <source>
        <dbReference type="Proteomes" id="UP001328107"/>
    </source>
</evidence>
<evidence type="ECO:0000256" key="2">
    <source>
        <dbReference type="SAM" id="SignalP"/>
    </source>
</evidence>
<dbReference type="Proteomes" id="UP001328107">
    <property type="component" value="Unassembled WGS sequence"/>
</dbReference>
<evidence type="ECO:0008006" key="5">
    <source>
        <dbReference type="Google" id="ProtNLM"/>
    </source>
</evidence>
<feature type="signal peptide" evidence="2">
    <location>
        <begin position="1"/>
        <end position="17"/>
    </location>
</feature>
<gene>
    <name evidence="3" type="ORF">PMAYCL1PPCAC_28024</name>
</gene>
<protein>
    <recommendedName>
        <fullName evidence="5">Secreted protein</fullName>
    </recommendedName>
</protein>
<keyword evidence="2" id="KW-0732">Signal</keyword>
<feature type="chain" id="PRO_5043039449" description="Secreted protein" evidence="2">
    <location>
        <begin position="18"/>
        <end position="97"/>
    </location>
</feature>